<evidence type="ECO:0000313" key="1">
    <source>
        <dbReference type="EMBL" id="SNT17859.1"/>
    </source>
</evidence>
<gene>
    <name evidence="1" type="ORF">SAMN05421642_110195</name>
</gene>
<organism evidence="1 2">
    <name type="scientific">Rhodococcoides kyotonense</name>
    <dbReference type="NCBI Taxonomy" id="398843"/>
    <lineage>
        <taxon>Bacteria</taxon>
        <taxon>Bacillati</taxon>
        <taxon>Actinomycetota</taxon>
        <taxon>Actinomycetes</taxon>
        <taxon>Mycobacteriales</taxon>
        <taxon>Nocardiaceae</taxon>
        <taxon>Rhodococcoides</taxon>
    </lineage>
</organism>
<proteinExistence type="predicted"/>
<keyword evidence="2" id="KW-1185">Reference proteome</keyword>
<dbReference type="RefSeq" id="WP_245865835.1">
    <property type="nucleotide sequence ID" value="NZ_FZOW01000010.1"/>
</dbReference>
<accession>A0A239KJS8</accession>
<sequence length="212" mass="23010">MNRAPLESSPAEMRGRWALCSALTAAQGWPDHSFARDNTWHYDDGGGNWADLRILGPDRAILVGHDHEYSETYYAGAATYFGESETDLLAGVPAWWRDSIEDYIADIDRSGMWIGFVYGFESGVWSRAEYTLPDGFESLKLPAVTHDATVGHLTEFLDGIARDQGVNAVPDARAVAAAIAAGPAVTADQLREMFGPRQVDVDAAVAAARTFG</sequence>
<name>A0A239KJS8_9NOCA</name>
<dbReference type="Proteomes" id="UP000198327">
    <property type="component" value="Unassembled WGS sequence"/>
</dbReference>
<dbReference type="AlphaFoldDB" id="A0A239KJS8"/>
<dbReference type="STRING" id="398843.A3K89_11405"/>
<dbReference type="EMBL" id="FZOW01000010">
    <property type="protein sequence ID" value="SNT17859.1"/>
    <property type="molecule type" value="Genomic_DNA"/>
</dbReference>
<protein>
    <recommendedName>
        <fullName evidence="3">Proteophosphoglycan 5</fullName>
    </recommendedName>
</protein>
<evidence type="ECO:0008006" key="3">
    <source>
        <dbReference type="Google" id="ProtNLM"/>
    </source>
</evidence>
<evidence type="ECO:0000313" key="2">
    <source>
        <dbReference type="Proteomes" id="UP000198327"/>
    </source>
</evidence>
<reference evidence="2" key="1">
    <citation type="submission" date="2017-06" db="EMBL/GenBank/DDBJ databases">
        <authorList>
            <person name="Varghese N."/>
            <person name="Submissions S."/>
        </authorList>
    </citation>
    <scope>NUCLEOTIDE SEQUENCE [LARGE SCALE GENOMIC DNA]</scope>
    <source>
        <strain evidence="2">JCM 23211</strain>
    </source>
</reference>